<sequence length="253" mass="27183">MREILKKLADGKISIKEAEKLIKSFQIKEIEDLAKFDLGREVRTGIPEVVLSIGKSPEKIAKIIKACGNKGLIITRLNESKYKKIVTKLPKNCEVRYYKEGRVMIVGKHEKVVEGHVGIITGGTADIPVAEEAKIILEEMGCKVSMVYDVGIAGIHRLFRYLRKLIKKNVQLLIVVAGMEGALPSVVAGLVDLPVIAVPTSVGYGAGGKGIAALLSMLQSCVPGVVVVNIDNGFGAAAFALKILKQINSPSSP</sequence>
<evidence type="ECO:0000313" key="2">
    <source>
        <dbReference type="EMBL" id="ADP78015.1"/>
    </source>
</evidence>
<evidence type="ECO:0000259" key="1">
    <source>
        <dbReference type="SMART" id="SM01001"/>
    </source>
</evidence>
<accession>E3GWU6</accession>
<dbReference type="PANTHER" id="PTHR43064">
    <property type="entry name" value="PHOSPHORIBOSYLAMINOIMIDAZOLE CARBOXYLASE-RELATED"/>
    <property type="match status" value="1"/>
</dbReference>
<feature type="domain" description="PurE" evidence="1">
    <location>
        <begin position="115"/>
        <end position="249"/>
    </location>
</feature>
<dbReference type="HOGENOM" id="CLU_065705_0_0_2"/>
<organism evidence="2 3">
    <name type="scientific">Methanothermus fervidus (strain ATCC 43054 / DSM 2088 / JCM 10308 / V24 S)</name>
    <dbReference type="NCBI Taxonomy" id="523846"/>
    <lineage>
        <taxon>Archaea</taxon>
        <taxon>Methanobacteriati</taxon>
        <taxon>Methanobacteriota</taxon>
        <taxon>Methanomada group</taxon>
        <taxon>Methanobacteria</taxon>
        <taxon>Methanobacteriales</taxon>
        <taxon>Methanothermaceae</taxon>
        <taxon>Methanothermus</taxon>
    </lineage>
</organism>
<gene>
    <name evidence="2" type="ordered locus">Mfer_1229</name>
</gene>
<name>E3GWU6_METFV</name>
<dbReference type="Gene3D" id="3.40.50.1970">
    <property type="match status" value="1"/>
</dbReference>
<dbReference type="KEGG" id="mfv:Mfer_1229"/>
<dbReference type="NCBIfam" id="NF033503">
    <property type="entry name" value="LarB"/>
    <property type="match status" value="1"/>
</dbReference>
<dbReference type="AlphaFoldDB" id="E3GWU6"/>
<evidence type="ECO:0000313" key="3">
    <source>
        <dbReference type="Proteomes" id="UP000002315"/>
    </source>
</evidence>
<dbReference type="STRING" id="523846.Mfer_1229"/>
<dbReference type="OrthoDB" id="372165at2157"/>
<dbReference type="SUPFAM" id="SSF52255">
    <property type="entry name" value="N5-CAIR mutase (phosphoribosylaminoimidazole carboxylase, PurE)"/>
    <property type="match status" value="1"/>
</dbReference>
<keyword evidence="3" id="KW-1185">Reference proteome</keyword>
<protein>
    <submittedName>
        <fullName evidence="2">1-(5-phosphoribosyl)-5-amino-4-imidazole-carboxylate (AIR) carboxylase</fullName>
    </submittedName>
</protein>
<dbReference type="EMBL" id="CP002278">
    <property type="protein sequence ID" value="ADP78015.1"/>
    <property type="molecule type" value="Genomic_DNA"/>
</dbReference>
<dbReference type="Pfam" id="PF00731">
    <property type="entry name" value="AIRC"/>
    <property type="match status" value="1"/>
</dbReference>
<dbReference type="InterPro" id="IPR000031">
    <property type="entry name" value="PurE_dom"/>
</dbReference>
<dbReference type="SMART" id="SM01001">
    <property type="entry name" value="AIRC"/>
    <property type="match status" value="1"/>
</dbReference>
<reference evidence="2 3" key="1">
    <citation type="journal article" date="2010" name="Stand. Genomic Sci.">
        <title>Complete genome sequence of Methanothermus fervidus type strain (V24S).</title>
        <authorList>
            <person name="Anderson I."/>
            <person name="Djao O.D."/>
            <person name="Misra M."/>
            <person name="Chertkov O."/>
            <person name="Nolan M."/>
            <person name="Lucas S."/>
            <person name="Lapidus A."/>
            <person name="Del Rio T.G."/>
            <person name="Tice H."/>
            <person name="Cheng J.F."/>
            <person name="Tapia R."/>
            <person name="Han C."/>
            <person name="Goodwin L."/>
            <person name="Pitluck S."/>
            <person name="Liolios K."/>
            <person name="Ivanova N."/>
            <person name="Mavromatis K."/>
            <person name="Mikhailova N."/>
            <person name="Pati A."/>
            <person name="Brambilla E."/>
            <person name="Chen A."/>
            <person name="Palaniappan K."/>
            <person name="Land M."/>
            <person name="Hauser L."/>
            <person name="Chang Y.J."/>
            <person name="Jeffries C.D."/>
            <person name="Sikorski J."/>
            <person name="Spring S."/>
            <person name="Rohde M."/>
            <person name="Eichinger K."/>
            <person name="Huber H."/>
            <person name="Wirth R."/>
            <person name="Goker M."/>
            <person name="Detter J.C."/>
            <person name="Woyke T."/>
            <person name="Bristow J."/>
            <person name="Eisen J.A."/>
            <person name="Markowitz V."/>
            <person name="Hugenholtz P."/>
            <person name="Klenk H.P."/>
            <person name="Kyrpides N.C."/>
        </authorList>
    </citation>
    <scope>NUCLEOTIDE SEQUENCE [LARGE SCALE GENOMIC DNA]</scope>
    <source>
        <strain evidence="3">ATCC 43054 / DSM 2088 / JCM 10308 / V24 S</strain>
    </source>
</reference>
<dbReference type="Proteomes" id="UP000002315">
    <property type="component" value="Chromosome"/>
</dbReference>
<dbReference type="InterPro" id="IPR039476">
    <property type="entry name" value="P2CMN_synthase_LarB"/>
</dbReference>
<dbReference type="GO" id="GO:0016787">
    <property type="term" value="F:hydrolase activity"/>
    <property type="evidence" value="ECO:0007669"/>
    <property type="project" value="InterPro"/>
</dbReference>
<dbReference type="GO" id="GO:0006189">
    <property type="term" value="P:'de novo' IMP biosynthetic process"/>
    <property type="evidence" value="ECO:0007669"/>
    <property type="project" value="InterPro"/>
</dbReference>
<proteinExistence type="predicted"/>
<dbReference type="PANTHER" id="PTHR43064:SF1">
    <property type="entry name" value="SLL1489 PROTEIN"/>
    <property type="match status" value="1"/>
</dbReference>